<dbReference type="EMBL" id="LN649232">
    <property type="protein sequence ID" value="CEI42076.1"/>
    <property type="molecule type" value="Genomic_DNA"/>
</dbReference>
<keyword evidence="4" id="KW-0347">Helicase</keyword>
<dbReference type="InterPro" id="IPR050534">
    <property type="entry name" value="Coronavir_polyprotein_1ab"/>
</dbReference>
<reference evidence="10" key="1">
    <citation type="submission" date="2014-10" db="EMBL/GenBank/DDBJ databases">
        <authorList>
            <person name="King R."/>
        </authorList>
    </citation>
    <scope>NUCLEOTIDE SEQUENCE [LARGE SCALE GENOMIC DNA]</scope>
    <source>
        <strain evidence="10">A3/5</strain>
    </source>
</reference>
<feature type="compositionally biased region" description="Basic residues" evidence="6">
    <location>
        <begin position="965"/>
        <end position="980"/>
    </location>
</feature>
<dbReference type="Pfam" id="PF13087">
    <property type="entry name" value="AAA_12"/>
    <property type="match status" value="1"/>
</dbReference>
<protein>
    <submittedName>
        <fullName evidence="9">Uncharacterized protein</fullName>
    </submittedName>
</protein>
<evidence type="ECO:0000256" key="4">
    <source>
        <dbReference type="ARBA" id="ARBA00022806"/>
    </source>
</evidence>
<dbReference type="SUPFAM" id="SSF52540">
    <property type="entry name" value="P-loop containing nucleoside triphosphate hydrolases"/>
    <property type="match status" value="1"/>
</dbReference>
<evidence type="ECO:0000313" key="10">
    <source>
        <dbReference type="Proteomes" id="UP000245910"/>
    </source>
</evidence>
<evidence type="ECO:0000313" key="9">
    <source>
        <dbReference type="EMBL" id="CEI42076.1"/>
    </source>
</evidence>
<dbReference type="Proteomes" id="UP000245910">
    <property type="component" value="Chromosome IIII"/>
</dbReference>
<dbReference type="CDD" id="cd18808">
    <property type="entry name" value="SF1_C_Upf1"/>
    <property type="match status" value="1"/>
</dbReference>
<feature type="domain" description="DNA2/NAM7 helicase helicase" evidence="7">
    <location>
        <begin position="467"/>
        <end position="521"/>
    </location>
</feature>
<dbReference type="PANTHER" id="PTHR43788:SF8">
    <property type="entry name" value="DNA-BINDING PROTEIN SMUBP-2"/>
    <property type="match status" value="1"/>
</dbReference>
<dbReference type="GO" id="GO:0005524">
    <property type="term" value="F:ATP binding"/>
    <property type="evidence" value="ECO:0007669"/>
    <property type="project" value="UniProtKB-KW"/>
</dbReference>
<feature type="region of interest" description="Disordered" evidence="6">
    <location>
        <begin position="946"/>
        <end position="980"/>
    </location>
</feature>
<evidence type="ECO:0000256" key="1">
    <source>
        <dbReference type="ARBA" id="ARBA00007913"/>
    </source>
</evidence>
<accession>A0A2L2SS33</accession>
<sequence length="980" mass="110945">MAKPSKQVRCTLLIPDPSKEGGWGCIPSPSITEESIFVNLTLEGIRLSFPRDADCSVWAWYSRDLGMKPSTLHHVSIDLRGSSADVRQLNDDETNAFKVLVDSDEAEDFRIVTFTSTPDEPCRSRITGFGTPFHGLDATVDGYVNQDTQICGVASLSEVLQRSEFTILINETQIGHIISGLEAPRKPEKFGYGEVHTWDMARYGEQVPELIGHAFYPRVRFENANERDTALTQMHVQDVWHFNAALEERIGEESVDRTTEFVCLLEPDNLFEPKHWRAARRAVWGDACKLEVTFKPSATWSVTWEAFHLTIATSDHLRGVDLNRRIALLLTRPEENSRGHKFCPSSYPKYPRTGKDLKKSTVTFRCHLNLRHEELRVSAINRLSSQAISPSVMEADTRNPRRQAIFKELVTGNGFWSLQKQGTDVRLPSFDIFGGIPTDVRDACLNHVFEDDRERVQQYFGKLYLGLGLVSGPPGTGKSHLASIVVILMCFNKFINHVYVAAASNGATDNIIERIDSMTEAITRTLPKNHVKRLIHSLCWWTMRVLGSERVPQLDADNNIELRDLHQRLSALVAPSSNDSELLPFQQLLMKLVVGCANVVATTPATSASSIYRCFNDTKARAVVFDEAATMFCSDGLLVYGNTPRPMIAIGDPKQLAPNLTTAFELLQGNQSKHDRRQDRTLFLSDRVPTNRFAKFAIVSWLSWFIHLGWPVFHLYTQHRMAEGLFDLSLHAVYESLMSHFTYSPSCHPTNFSLGLKVEEYLKAEHRIPSSPENTLQPVFFHCVNCPCREYEDSLSRLNPRQADVIAEFLVKMICELELPPEDIVVLTPYRASRGAIAKRFREEPVLEGVELTTFNKFQGREAQIVVLALCVDAKTGPLFVAEERSLNVALTRQRSSLLIFGDINTRPNPPPDEEEAQEKEARINPAVFEHVFRMIRASGRIVQMRGDENYGPDSRWKPRDQNRSRHQNRSGRGRRGRKV</sequence>
<dbReference type="InterPro" id="IPR027417">
    <property type="entry name" value="P-loop_NTPase"/>
</dbReference>
<dbReference type="AlphaFoldDB" id="A0A2L2SS33"/>
<dbReference type="InterPro" id="IPR047187">
    <property type="entry name" value="SF1_C_Upf1"/>
</dbReference>
<keyword evidence="2" id="KW-0547">Nucleotide-binding</keyword>
<evidence type="ECO:0000256" key="6">
    <source>
        <dbReference type="SAM" id="MobiDB-lite"/>
    </source>
</evidence>
<proteinExistence type="inferred from homology"/>
<dbReference type="InterPro" id="IPR041679">
    <property type="entry name" value="DNA2/NAM7-like_C"/>
</dbReference>
<evidence type="ECO:0000259" key="7">
    <source>
        <dbReference type="Pfam" id="PF13086"/>
    </source>
</evidence>
<dbReference type="PANTHER" id="PTHR43788">
    <property type="entry name" value="DNA2/NAM7 HELICASE FAMILY MEMBER"/>
    <property type="match status" value="1"/>
</dbReference>
<comment type="similarity">
    <text evidence="1">Belongs to the DNA2/NAM7 helicase family.</text>
</comment>
<dbReference type="Pfam" id="PF13086">
    <property type="entry name" value="AAA_11"/>
    <property type="match status" value="1"/>
</dbReference>
<name>A0A2L2SS33_9HYPO</name>
<evidence type="ECO:0000259" key="8">
    <source>
        <dbReference type="Pfam" id="PF13087"/>
    </source>
</evidence>
<dbReference type="GO" id="GO:0043139">
    <property type="term" value="F:5'-3' DNA helicase activity"/>
    <property type="evidence" value="ECO:0007669"/>
    <property type="project" value="TreeGrafter"/>
</dbReference>
<evidence type="ECO:0000256" key="5">
    <source>
        <dbReference type="ARBA" id="ARBA00022840"/>
    </source>
</evidence>
<keyword evidence="10" id="KW-1185">Reference proteome</keyword>
<keyword evidence="5" id="KW-0067">ATP-binding</keyword>
<dbReference type="Gene3D" id="3.40.50.300">
    <property type="entry name" value="P-loop containing nucleotide triphosphate hydrolases"/>
    <property type="match status" value="2"/>
</dbReference>
<evidence type="ECO:0000256" key="2">
    <source>
        <dbReference type="ARBA" id="ARBA00022741"/>
    </source>
</evidence>
<feature type="domain" description="DNA2/NAM7 helicase-like C-terminal" evidence="8">
    <location>
        <begin position="707"/>
        <end position="904"/>
    </location>
</feature>
<feature type="compositionally biased region" description="Basic and acidic residues" evidence="6">
    <location>
        <begin position="955"/>
        <end position="964"/>
    </location>
</feature>
<dbReference type="InterPro" id="IPR041677">
    <property type="entry name" value="DNA2/NAM7_AAA_11"/>
</dbReference>
<dbReference type="GO" id="GO:0016787">
    <property type="term" value="F:hydrolase activity"/>
    <property type="evidence" value="ECO:0007669"/>
    <property type="project" value="UniProtKB-KW"/>
</dbReference>
<organism evidence="9 10">
    <name type="scientific">Fusarium venenatum</name>
    <dbReference type="NCBI Taxonomy" id="56646"/>
    <lineage>
        <taxon>Eukaryota</taxon>
        <taxon>Fungi</taxon>
        <taxon>Dikarya</taxon>
        <taxon>Ascomycota</taxon>
        <taxon>Pezizomycotina</taxon>
        <taxon>Sordariomycetes</taxon>
        <taxon>Hypocreomycetidae</taxon>
        <taxon>Hypocreales</taxon>
        <taxon>Nectriaceae</taxon>
        <taxon>Fusarium</taxon>
    </lineage>
</organism>
<keyword evidence="3" id="KW-0378">Hydrolase</keyword>
<evidence type="ECO:0000256" key="3">
    <source>
        <dbReference type="ARBA" id="ARBA00022801"/>
    </source>
</evidence>